<keyword evidence="5 7" id="KW-0694">RNA-binding</keyword>
<dbReference type="Pfam" id="PF20297">
    <property type="entry name" value="MSSS"/>
    <property type="match status" value="1"/>
</dbReference>
<keyword evidence="7" id="KW-0255">Endonuclease</keyword>
<dbReference type="InterPro" id="IPR045076">
    <property type="entry name" value="MutS"/>
</dbReference>
<evidence type="ECO:0000256" key="3">
    <source>
        <dbReference type="ARBA" id="ARBA00022801"/>
    </source>
</evidence>
<dbReference type="CDD" id="cd03280">
    <property type="entry name" value="ABC_MutS2"/>
    <property type="match status" value="1"/>
</dbReference>
<evidence type="ECO:0000256" key="7">
    <source>
        <dbReference type="HAMAP-Rule" id="MF_00092"/>
    </source>
</evidence>
<dbReference type="InterPro" id="IPR027417">
    <property type="entry name" value="P-loop_NTPase"/>
</dbReference>
<keyword evidence="1 7" id="KW-0699">rRNA-binding</keyword>
<dbReference type="STRING" id="862517.HMPREF9225_1718"/>
<dbReference type="InterPro" id="IPR046893">
    <property type="entry name" value="MSSS"/>
</dbReference>
<dbReference type="RefSeq" id="WP_008902493.1">
    <property type="nucleotide sequence ID" value="NZ_GL397071.1"/>
</dbReference>
<evidence type="ECO:0000256" key="5">
    <source>
        <dbReference type="ARBA" id="ARBA00022884"/>
    </source>
</evidence>
<dbReference type="OrthoDB" id="9808166at2"/>
<dbReference type="SMART" id="SM00534">
    <property type="entry name" value="MUTSac"/>
    <property type="match status" value="1"/>
</dbReference>
<dbReference type="Pfam" id="PF01713">
    <property type="entry name" value="Smr"/>
    <property type="match status" value="1"/>
</dbReference>
<keyword evidence="4 7" id="KW-0067">ATP-binding</keyword>
<reference evidence="10 11" key="1">
    <citation type="submission" date="2010-07" db="EMBL/GenBank/DDBJ databases">
        <authorList>
            <person name="Muzny D."/>
            <person name="Qin X."/>
            <person name="Deng J."/>
            <person name="Jiang H."/>
            <person name="Liu Y."/>
            <person name="Qu J."/>
            <person name="Song X.-Z."/>
            <person name="Zhang L."/>
            <person name="Thornton R."/>
            <person name="Coyle M."/>
            <person name="Francisco L."/>
            <person name="Jackson L."/>
            <person name="Javaid M."/>
            <person name="Korchina V."/>
            <person name="Kovar C."/>
            <person name="Mata R."/>
            <person name="Mathew T."/>
            <person name="Ngo R."/>
            <person name="Nguyen L."/>
            <person name="Nguyen N."/>
            <person name="Okwuonu G."/>
            <person name="Ongeri F."/>
            <person name="Pham C."/>
            <person name="Simmons D."/>
            <person name="Wilczek-Boney K."/>
            <person name="Hale W."/>
            <person name="Jakkamsetti A."/>
            <person name="Pham P."/>
            <person name="Ruth R."/>
            <person name="San Lucas F."/>
            <person name="Warren J."/>
            <person name="Zhang J."/>
            <person name="Zhao Z."/>
            <person name="Zhou C."/>
            <person name="Zhu D."/>
            <person name="Lee S."/>
            <person name="Bess C."/>
            <person name="Blankenburg K."/>
            <person name="Forbes L."/>
            <person name="Fu Q."/>
            <person name="Gubbala S."/>
            <person name="Hirani K."/>
            <person name="Jayaseelan J.C."/>
            <person name="Lara F."/>
            <person name="Munidasa M."/>
            <person name="Palculict T."/>
            <person name="Patil S."/>
            <person name="Pu L.-L."/>
            <person name="Saada N."/>
            <person name="Tang L."/>
            <person name="Weissenberger G."/>
            <person name="Zhu Y."/>
            <person name="Hemphill L."/>
            <person name="Shang Y."/>
            <person name="Youmans B."/>
            <person name="Ayvaz T."/>
            <person name="Ross M."/>
            <person name="Santibanez J."/>
            <person name="Aqrawi P."/>
            <person name="Gross S."/>
            <person name="Joshi V."/>
            <person name="Fowler G."/>
            <person name="Nazareth L."/>
            <person name="Reid J."/>
            <person name="Worley K."/>
            <person name="Petrosino J."/>
            <person name="Highlander S."/>
            <person name="Gibbs R."/>
        </authorList>
    </citation>
    <scope>NUCLEOTIDE SEQUENCE [LARGE SCALE GENOMIC DNA]</scope>
    <source>
        <strain evidence="10 11">ATCC BAA-1640</strain>
    </source>
</reference>
<sequence>MKELRAIKTLEFDKILENLKTKCESDLGREVADSTDISISETEINNRLKETDEAVDIIDKKGTPPLFGIHDIKEATARLDLGGTLGARSLLNVADFLRVSRLLKKYIEEEDDEGKSHEIIEDMASLLFTSKQIEDRISECIISEEEISDSASPKLRQIRRNIFVKNKQIREKLDSIVNSGSKYLQDNIVTMREGRYVIPVKSENKNKIKGLVHDMSATGQTAYIEPIAVVNLNNELKTLEIEEREEIERILAELSAYVADYSLQIKGNQDILSRLDFIFAKAKLAFEMEATKPKINNDLSLKLYKARHPLLKKNEVVPIDISLGKEFTSLIITGPNTGGKTVTLKTVGLLNIMAQYGLFIPAEEGSQVGIFDKIFSDIGDEQSIEQSLSTFSSHMVNIVNILENADERSLVLFDELGAGTDPTEGAALARSIMDFMLERKIRCISTTHYNQLKTYALTTEGVQNASMEFDVDTLRPTYRLIIGIPGKSNAFLISKRLGLRDDIIEDAKKQMSQDSIEFEKVLENIEKDRWEIEKHRSEAELYKIDLEKQNKRLEEELASMKEKREDILEKARREARQIINRAKEESELALSEIKDVVSEVSKDQARRLQESQDLIRENLNKASKKDKILIEAVKNPAENIKPGETVMIASLNAKGTVLELPDSNGDVLVQAGMMKMKVKKEAIIRIDDEESSKSSTKNIIKHKSRTATTEIDVRGRNFDDAKVEVDKFLDDSYLSGLKSVRIIHGKGTMVLREKLRADFKKNKYIKSFDDASYNEGGNGVTVVTFK</sequence>
<dbReference type="SUPFAM" id="SSF160443">
    <property type="entry name" value="SMR domain-like"/>
    <property type="match status" value="1"/>
</dbReference>
<dbReference type="InterPro" id="IPR005747">
    <property type="entry name" value="MutS2"/>
</dbReference>
<dbReference type="GO" id="GO:0140664">
    <property type="term" value="F:ATP-dependent DNA damage sensor activity"/>
    <property type="evidence" value="ECO:0007669"/>
    <property type="project" value="InterPro"/>
</dbReference>
<feature type="coiled-coil region" evidence="8">
    <location>
        <begin position="532"/>
        <end position="625"/>
    </location>
</feature>
<dbReference type="EC" id="3.1.-.-" evidence="7"/>
<comment type="caution">
    <text evidence="10">The sequence shown here is derived from an EMBL/GenBank/DDBJ whole genome shotgun (WGS) entry which is preliminary data.</text>
</comment>
<dbReference type="Gene3D" id="3.30.1370.110">
    <property type="match status" value="1"/>
</dbReference>
<dbReference type="PANTHER" id="PTHR48466">
    <property type="entry name" value="OS10G0509000 PROTEIN-RELATED"/>
    <property type="match status" value="1"/>
</dbReference>
<dbReference type="InterPro" id="IPR000432">
    <property type="entry name" value="DNA_mismatch_repair_MutS_C"/>
</dbReference>
<keyword evidence="2 7" id="KW-0547">Nucleotide-binding</keyword>
<evidence type="ECO:0000313" key="11">
    <source>
        <dbReference type="Proteomes" id="UP000003280"/>
    </source>
</evidence>
<feature type="binding site" evidence="7">
    <location>
        <begin position="334"/>
        <end position="341"/>
    </location>
    <ligand>
        <name>ATP</name>
        <dbReference type="ChEBI" id="CHEBI:30616"/>
    </ligand>
</feature>
<dbReference type="EC" id="3.6.4.-" evidence="7"/>
<evidence type="ECO:0000256" key="6">
    <source>
        <dbReference type="ARBA" id="ARBA00023125"/>
    </source>
</evidence>
<dbReference type="NCBIfam" id="TIGR01069">
    <property type="entry name" value="mutS2"/>
    <property type="match status" value="1"/>
</dbReference>
<evidence type="ECO:0000256" key="1">
    <source>
        <dbReference type="ARBA" id="ARBA00022730"/>
    </source>
</evidence>
<dbReference type="PROSITE" id="PS00486">
    <property type="entry name" value="DNA_MISMATCH_REPAIR_2"/>
    <property type="match status" value="1"/>
</dbReference>
<evidence type="ECO:0000256" key="2">
    <source>
        <dbReference type="ARBA" id="ARBA00022741"/>
    </source>
</evidence>
<dbReference type="FunFam" id="3.40.50.300:FF:000830">
    <property type="entry name" value="Endonuclease MutS2"/>
    <property type="match status" value="1"/>
</dbReference>
<keyword evidence="8" id="KW-0175">Coiled coil</keyword>
<keyword evidence="11" id="KW-1185">Reference proteome</keyword>
<dbReference type="AlphaFoldDB" id="E0NNH9"/>
<dbReference type="GO" id="GO:0019843">
    <property type="term" value="F:rRNA binding"/>
    <property type="evidence" value="ECO:0007669"/>
    <property type="project" value="UniProtKB-UniRule"/>
</dbReference>
<dbReference type="InterPro" id="IPR036187">
    <property type="entry name" value="DNA_mismatch_repair_MutS_sf"/>
</dbReference>
<dbReference type="PIRSF" id="PIRSF005814">
    <property type="entry name" value="MutS_YshD"/>
    <property type="match status" value="1"/>
</dbReference>
<comment type="similarity">
    <text evidence="7">Belongs to the DNA mismatch repair MutS family. MutS2 subfamily.</text>
</comment>
<comment type="function">
    <text evidence="7">Endonuclease that is involved in the suppression of homologous recombination and thus may have a key role in the control of bacterial genetic diversity.</text>
</comment>
<dbReference type="GO" id="GO:0045910">
    <property type="term" value="P:negative regulation of DNA recombination"/>
    <property type="evidence" value="ECO:0007669"/>
    <property type="project" value="InterPro"/>
</dbReference>
<dbReference type="GO" id="GO:0004519">
    <property type="term" value="F:endonuclease activity"/>
    <property type="evidence" value="ECO:0007669"/>
    <property type="project" value="UniProtKB-UniRule"/>
</dbReference>
<dbReference type="InterPro" id="IPR007696">
    <property type="entry name" value="DNA_mismatch_repair_MutS_core"/>
</dbReference>
<evidence type="ECO:0000259" key="9">
    <source>
        <dbReference type="PROSITE" id="PS50828"/>
    </source>
</evidence>
<name>E0NNH9_9FIRM</name>
<dbReference type="HAMAP" id="MF_00092">
    <property type="entry name" value="MutS2"/>
    <property type="match status" value="1"/>
</dbReference>
<dbReference type="HOGENOM" id="CLU_011252_2_1_9"/>
<feature type="domain" description="Smr" evidence="9">
    <location>
        <begin position="711"/>
        <end position="786"/>
    </location>
</feature>
<evidence type="ECO:0000256" key="8">
    <source>
        <dbReference type="SAM" id="Coils"/>
    </source>
</evidence>
<dbReference type="eggNOG" id="COG1193">
    <property type="taxonomic scope" value="Bacteria"/>
</dbReference>
<gene>
    <name evidence="7 10" type="primary">mutS2</name>
    <name evidence="7" type="synonym">rqcU</name>
    <name evidence="10" type="ORF">HMPREF9225_1718</name>
</gene>
<keyword evidence="3 7" id="KW-0378">Hydrolase</keyword>
<dbReference type="PROSITE" id="PS50828">
    <property type="entry name" value="SMR"/>
    <property type="match status" value="1"/>
</dbReference>
<evidence type="ECO:0000256" key="4">
    <source>
        <dbReference type="ARBA" id="ARBA00022840"/>
    </source>
</evidence>
<dbReference type="Gene3D" id="3.40.50.300">
    <property type="entry name" value="P-loop containing nucleotide triphosphate hydrolases"/>
    <property type="match status" value="1"/>
</dbReference>
<dbReference type="InterPro" id="IPR036063">
    <property type="entry name" value="Smr_dom_sf"/>
</dbReference>
<comment type="function">
    <text evidence="7">Acts as a ribosome collision sensor, splitting the ribosome into its 2 subunits. Detects stalled/collided 70S ribosomes which it binds and splits by an ATP-hydrolysis driven conformational change. Acts upstream of the ribosome quality control system (RQC), a ribosome-associated complex that mediates the extraction of incompletely synthesized nascent chains from stalled ribosomes and their subsequent degradation. Probably generates substrates for RQC.</text>
</comment>
<dbReference type="GO" id="GO:0006298">
    <property type="term" value="P:mismatch repair"/>
    <property type="evidence" value="ECO:0007669"/>
    <property type="project" value="InterPro"/>
</dbReference>
<dbReference type="SMART" id="SM00463">
    <property type="entry name" value="SMR"/>
    <property type="match status" value="1"/>
</dbReference>
<comment type="subunit">
    <text evidence="7">Homodimer. Binds to stalled ribosomes, contacting rRNA.</text>
</comment>
<dbReference type="SUPFAM" id="SSF52540">
    <property type="entry name" value="P-loop containing nucleoside triphosphate hydrolases"/>
    <property type="match status" value="1"/>
</dbReference>
<proteinExistence type="inferred from homology"/>
<dbReference type="SMART" id="SM00533">
    <property type="entry name" value="MUTSd"/>
    <property type="match status" value="1"/>
</dbReference>
<dbReference type="InterPro" id="IPR002625">
    <property type="entry name" value="Smr_dom"/>
</dbReference>
<keyword evidence="6 7" id="KW-0238">DNA-binding</keyword>
<dbReference type="Proteomes" id="UP000003280">
    <property type="component" value="Unassembled WGS sequence"/>
</dbReference>
<dbReference type="GO" id="GO:0016887">
    <property type="term" value="F:ATP hydrolysis activity"/>
    <property type="evidence" value="ECO:0007669"/>
    <property type="project" value="InterPro"/>
</dbReference>
<keyword evidence="7" id="KW-0540">Nuclease</keyword>
<dbReference type="GO" id="GO:0005524">
    <property type="term" value="F:ATP binding"/>
    <property type="evidence" value="ECO:0007669"/>
    <property type="project" value="UniProtKB-UniRule"/>
</dbReference>
<dbReference type="GO" id="GO:0072344">
    <property type="term" value="P:rescue of stalled ribosome"/>
    <property type="evidence" value="ECO:0007669"/>
    <property type="project" value="UniProtKB-UniRule"/>
</dbReference>
<dbReference type="GO" id="GO:0043023">
    <property type="term" value="F:ribosomal large subunit binding"/>
    <property type="evidence" value="ECO:0007669"/>
    <property type="project" value="UniProtKB-UniRule"/>
</dbReference>
<dbReference type="EMBL" id="AEEH01000050">
    <property type="protein sequence ID" value="EFM24582.1"/>
    <property type="molecule type" value="Genomic_DNA"/>
</dbReference>
<dbReference type="PANTHER" id="PTHR48466:SF2">
    <property type="entry name" value="OS10G0509000 PROTEIN"/>
    <property type="match status" value="1"/>
</dbReference>
<organism evidence="10 11">
    <name type="scientific">Peptoniphilus duerdenii ATCC BAA-1640</name>
    <dbReference type="NCBI Taxonomy" id="862517"/>
    <lineage>
        <taxon>Bacteria</taxon>
        <taxon>Bacillati</taxon>
        <taxon>Bacillota</taxon>
        <taxon>Tissierellia</taxon>
        <taxon>Tissierellales</taxon>
        <taxon>Peptoniphilaceae</taxon>
        <taxon>Peptoniphilus</taxon>
    </lineage>
</organism>
<dbReference type="GO" id="GO:0030983">
    <property type="term" value="F:mismatched DNA binding"/>
    <property type="evidence" value="ECO:0007669"/>
    <property type="project" value="InterPro"/>
</dbReference>
<protein>
    <recommendedName>
        <fullName evidence="7">Endonuclease MutS2</fullName>
        <ecNumber evidence="7">3.1.-.-</ecNumber>
    </recommendedName>
    <alternativeName>
        <fullName evidence="7">Ribosome-associated protein quality control-upstream factor</fullName>
        <shortName evidence="7">RQC-upstream factor</shortName>
        <shortName evidence="7">RqcU</shortName>
        <ecNumber evidence="7">3.6.4.-</ecNumber>
    </alternativeName>
</protein>
<dbReference type="SUPFAM" id="SSF48334">
    <property type="entry name" value="DNA repair protein MutS, domain III"/>
    <property type="match status" value="1"/>
</dbReference>
<accession>E0NNH9</accession>
<dbReference type="Pfam" id="PF00488">
    <property type="entry name" value="MutS_V"/>
    <property type="match status" value="1"/>
</dbReference>
<evidence type="ECO:0000313" key="10">
    <source>
        <dbReference type="EMBL" id="EFM24582.1"/>
    </source>
</evidence>